<gene>
    <name evidence="1" type="primary">54</name>
    <name evidence="1" type="ORF">PBI_APPA_54</name>
</gene>
<evidence type="ECO:0000313" key="1">
    <source>
        <dbReference type="EMBL" id="AWN03235.1"/>
    </source>
</evidence>
<sequence length="116" mass="13477">MSEHFERALADWREARAEYENVLHADYEAAAEACRDRLVNAKGRRLGIDPMSLFMGNRARAYAYASEELIEWWETHPRTPFVEFERAWIAQRDAEIEHEIEQRTLADPWAAAGVGL</sequence>
<dbReference type="RefSeq" id="YP_009801530.1">
    <property type="nucleotide sequence ID" value="NC_047972.1"/>
</dbReference>
<dbReference type="Proteomes" id="UP000246517">
    <property type="component" value="Segment"/>
</dbReference>
<reference evidence="1 2" key="1">
    <citation type="submission" date="2018-03" db="EMBL/GenBank/DDBJ databases">
        <authorList>
            <person name="Zack K.M."/>
            <person name="Garlena R.A."/>
            <person name="Russell D.A."/>
            <person name="Pope W.H."/>
            <person name="Jacobs-Sera D."/>
            <person name="Hatfull G.F."/>
        </authorList>
    </citation>
    <scope>NUCLEOTIDE SEQUENCE [LARGE SCALE GENOMIC DNA]</scope>
</reference>
<evidence type="ECO:0000313" key="2">
    <source>
        <dbReference type="Proteomes" id="UP000246517"/>
    </source>
</evidence>
<name>A0A2U8UHV7_9CAUD</name>
<organism evidence="1 2">
    <name type="scientific">Microbacterium phage Appa</name>
    <dbReference type="NCBI Taxonomy" id="2182350"/>
    <lineage>
        <taxon>Viruses</taxon>
        <taxon>Duplodnaviria</taxon>
        <taxon>Heunggongvirae</taxon>
        <taxon>Uroviricota</taxon>
        <taxon>Caudoviricetes</taxon>
        <taxon>Appavirus</taxon>
        <taxon>Appavirus appa</taxon>
    </lineage>
</organism>
<dbReference type="KEGG" id="vg:54992048"/>
<accession>A0A2U8UHV7</accession>
<keyword evidence="2" id="KW-1185">Reference proteome</keyword>
<protein>
    <submittedName>
        <fullName evidence="1">Uncharacterized protein</fullName>
    </submittedName>
</protein>
<dbReference type="GeneID" id="54992048"/>
<proteinExistence type="predicted"/>
<dbReference type="EMBL" id="MH153799">
    <property type="protein sequence ID" value="AWN03235.1"/>
    <property type="molecule type" value="Genomic_DNA"/>
</dbReference>